<feature type="chain" id="PRO_5041353810" evidence="1">
    <location>
        <begin position="19"/>
        <end position="89"/>
    </location>
</feature>
<evidence type="ECO:0000313" key="2">
    <source>
        <dbReference type="EMBL" id="CAJ0560487.1"/>
    </source>
</evidence>
<keyword evidence="1" id="KW-0732">Signal</keyword>
<evidence type="ECO:0000256" key="1">
    <source>
        <dbReference type="SAM" id="SignalP"/>
    </source>
</evidence>
<keyword evidence="3" id="KW-1185">Reference proteome</keyword>
<dbReference type="EMBL" id="CATQJA010000450">
    <property type="protein sequence ID" value="CAJ0560487.1"/>
    <property type="molecule type" value="Genomic_DNA"/>
</dbReference>
<protein>
    <submittedName>
        <fullName evidence="2">Uncharacterized protein</fullName>
    </submittedName>
</protein>
<reference evidence="2" key="1">
    <citation type="submission" date="2023-06" db="EMBL/GenBank/DDBJ databases">
        <authorList>
            <person name="Delattre M."/>
        </authorList>
    </citation>
    <scope>NUCLEOTIDE SEQUENCE</scope>
    <source>
        <strain evidence="2">AF72</strain>
    </source>
</reference>
<evidence type="ECO:0000313" key="3">
    <source>
        <dbReference type="Proteomes" id="UP001177023"/>
    </source>
</evidence>
<name>A0AA36C6A2_9BILA</name>
<dbReference type="AlphaFoldDB" id="A0AA36C6A2"/>
<proteinExistence type="predicted"/>
<gene>
    <name evidence="2" type="ORF">MSPICULIGERA_LOCUS1571</name>
</gene>
<dbReference type="Proteomes" id="UP001177023">
    <property type="component" value="Unassembled WGS sequence"/>
</dbReference>
<sequence>MRFLFVPVLLATVAWAFADLVGGNKPQEGSGGAVTRKLKGAFNPGPCVYNSDCGFEGKCKKWRCVWVGEKPDKPKGGKGKGSKGCFGCG</sequence>
<feature type="signal peptide" evidence="1">
    <location>
        <begin position="1"/>
        <end position="18"/>
    </location>
</feature>
<feature type="non-terminal residue" evidence="2">
    <location>
        <position position="1"/>
    </location>
</feature>
<organism evidence="2 3">
    <name type="scientific">Mesorhabditis spiculigera</name>
    <dbReference type="NCBI Taxonomy" id="96644"/>
    <lineage>
        <taxon>Eukaryota</taxon>
        <taxon>Metazoa</taxon>
        <taxon>Ecdysozoa</taxon>
        <taxon>Nematoda</taxon>
        <taxon>Chromadorea</taxon>
        <taxon>Rhabditida</taxon>
        <taxon>Rhabditina</taxon>
        <taxon>Rhabditomorpha</taxon>
        <taxon>Rhabditoidea</taxon>
        <taxon>Rhabditidae</taxon>
        <taxon>Mesorhabditinae</taxon>
        <taxon>Mesorhabditis</taxon>
    </lineage>
</organism>
<comment type="caution">
    <text evidence="2">The sequence shown here is derived from an EMBL/GenBank/DDBJ whole genome shotgun (WGS) entry which is preliminary data.</text>
</comment>
<accession>A0AA36C6A2</accession>